<feature type="non-terminal residue" evidence="1">
    <location>
        <position position="32"/>
    </location>
</feature>
<dbReference type="EMBL" id="UINC01148074">
    <property type="protein sequence ID" value="SVD39745.1"/>
    <property type="molecule type" value="Genomic_DNA"/>
</dbReference>
<gene>
    <name evidence="1" type="ORF">METZ01_LOCUS392599</name>
</gene>
<name>A0A382V139_9ZZZZ</name>
<feature type="non-terminal residue" evidence="1">
    <location>
        <position position="1"/>
    </location>
</feature>
<evidence type="ECO:0000313" key="1">
    <source>
        <dbReference type="EMBL" id="SVD39745.1"/>
    </source>
</evidence>
<dbReference type="AlphaFoldDB" id="A0A382V139"/>
<proteinExistence type="predicted"/>
<accession>A0A382V139</accession>
<reference evidence="1" key="1">
    <citation type="submission" date="2018-05" db="EMBL/GenBank/DDBJ databases">
        <authorList>
            <person name="Lanie J.A."/>
            <person name="Ng W.-L."/>
            <person name="Kazmierczak K.M."/>
            <person name="Andrzejewski T.M."/>
            <person name="Davidsen T.M."/>
            <person name="Wayne K.J."/>
            <person name="Tettelin H."/>
            <person name="Glass J.I."/>
            <person name="Rusch D."/>
            <person name="Podicherti R."/>
            <person name="Tsui H.-C.T."/>
            <person name="Winkler M.E."/>
        </authorList>
    </citation>
    <scope>NUCLEOTIDE SEQUENCE</scope>
</reference>
<organism evidence="1">
    <name type="scientific">marine metagenome</name>
    <dbReference type="NCBI Taxonomy" id="408172"/>
    <lineage>
        <taxon>unclassified sequences</taxon>
        <taxon>metagenomes</taxon>
        <taxon>ecological metagenomes</taxon>
    </lineage>
</organism>
<protein>
    <submittedName>
        <fullName evidence="1">Uncharacterized protein</fullName>
    </submittedName>
</protein>
<sequence>VIAGANVADVQLLEQTLEAIVIDRVGSTFKCT</sequence>